<dbReference type="FunFam" id="3.20.20.140:FF:000005">
    <property type="entry name" value="TatD family hydrolase"/>
    <property type="match status" value="1"/>
</dbReference>
<dbReference type="InterPro" id="IPR018228">
    <property type="entry name" value="DNase_TatD-rel_CS"/>
</dbReference>
<dbReference type="GO" id="GO:0005829">
    <property type="term" value="C:cytosol"/>
    <property type="evidence" value="ECO:0007669"/>
    <property type="project" value="TreeGrafter"/>
</dbReference>
<evidence type="ECO:0000313" key="6">
    <source>
        <dbReference type="Proteomes" id="UP000316584"/>
    </source>
</evidence>
<dbReference type="Proteomes" id="UP000316584">
    <property type="component" value="Chromosome"/>
</dbReference>
<protein>
    <submittedName>
        <fullName evidence="5">TatD family deoxyribonuclease</fullName>
    </submittedName>
</protein>
<dbReference type="PANTHER" id="PTHR46124">
    <property type="entry name" value="D-AMINOACYL-TRNA DEACYLASE"/>
    <property type="match status" value="1"/>
</dbReference>
<dbReference type="EMBL" id="CP042218">
    <property type="protein sequence ID" value="QDW67801.1"/>
    <property type="molecule type" value="Genomic_DNA"/>
</dbReference>
<evidence type="ECO:0000256" key="1">
    <source>
        <dbReference type="ARBA" id="ARBA00009275"/>
    </source>
</evidence>
<feature type="binding site" evidence="4">
    <location>
        <position position="91"/>
    </location>
    <ligand>
        <name>a divalent metal cation</name>
        <dbReference type="ChEBI" id="CHEBI:60240"/>
        <label>1</label>
    </ligand>
</feature>
<keyword evidence="2 4" id="KW-0479">Metal-binding</keyword>
<sequence length="269" mass="29402">MVDSHCHLDAREFDRDRTEVVARARAAGVRMQVLPATHADAWPLLRDAVACAPGLFAAYGLHPTFLEHHREPHLDRLREWIERERPVAVGECGLDFFVEGLDGDRQAHWFEAQLRIARDVDLPVIVHARRAVDQVTAAIRRVGGLRGVVHSFSGSLQQAEKLLELGFMIGLGGPVTYERARRLHRLAATVPLDHLLLETDAPDQPDSGIRGQRNEPARLAVVCETIAALRRVPAEEVAAATTANARRLFGLPGGEVPDPAAGPSPLAVG</sequence>
<reference evidence="5 6" key="1">
    <citation type="submission" date="2019-07" db="EMBL/GenBank/DDBJ databases">
        <title>Full genome sequence of Luteimonas sp. Gr-4.</title>
        <authorList>
            <person name="Im W.-T."/>
        </authorList>
    </citation>
    <scope>NUCLEOTIDE SEQUENCE [LARGE SCALE GENOMIC DNA]</scope>
    <source>
        <strain evidence="5 6">Gr-4</strain>
    </source>
</reference>
<dbReference type="Pfam" id="PF01026">
    <property type="entry name" value="TatD_DNase"/>
    <property type="match status" value="1"/>
</dbReference>
<proteinExistence type="inferred from homology"/>
<gene>
    <name evidence="5" type="ORF">FPZ22_02315</name>
</gene>
<evidence type="ECO:0000256" key="4">
    <source>
        <dbReference type="PIRSR" id="PIRSR005902-1"/>
    </source>
</evidence>
<dbReference type="Gene3D" id="3.20.20.140">
    <property type="entry name" value="Metal-dependent hydrolases"/>
    <property type="match status" value="1"/>
</dbReference>
<dbReference type="PROSITE" id="PS01090">
    <property type="entry name" value="TATD_2"/>
    <property type="match status" value="1"/>
</dbReference>
<dbReference type="PROSITE" id="PS01091">
    <property type="entry name" value="TATD_3"/>
    <property type="match status" value="1"/>
</dbReference>
<dbReference type="KEGG" id="lug:FPZ22_02315"/>
<feature type="binding site" evidence="4">
    <location>
        <position position="200"/>
    </location>
    <ligand>
        <name>a divalent metal cation</name>
        <dbReference type="ChEBI" id="CHEBI:60240"/>
        <label>1</label>
    </ligand>
</feature>
<dbReference type="PIRSF" id="PIRSF005902">
    <property type="entry name" value="DNase_TatD"/>
    <property type="match status" value="1"/>
</dbReference>
<keyword evidence="6" id="KW-1185">Reference proteome</keyword>
<dbReference type="PANTHER" id="PTHR46124:SF3">
    <property type="entry name" value="HYDROLASE"/>
    <property type="match status" value="1"/>
</dbReference>
<comment type="similarity">
    <text evidence="1">Belongs to the metallo-dependent hydrolases superfamily. TatD-type hydrolase family.</text>
</comment>
<dbReference type="GO" id="GO:0004536">
    <property type="term" value="F:DNA nuclease activity"/>
    <property type="evidence" value="ECO:0007669"/>
    <property type="project" value="InterPro"/>
</dbReference>
<dbReference type="PROSITE" id="PS01137">
    <property type="entry name" value="TATD_1"/>
    <property type="match status" value="1"/>
</dbReference>
<evidence type="ECO:0000313" key="5">
    <source>
        <dbReference type="EMBL" id="QDW67801.1"/>
    </source>
</evidence>
<keyword evidence="3" id="KW-0378">Hydrolase</keyword>
<dbReference type="NCBIfam" id="TIGR00010">
    <property type="entry name" value="YchF/TatD family DNA exonuclease"/>
    <property type="match status" value="1"/>
</dbReference>
<dbReference type="InterPro" id="IPR001130">
    <property type="entry name" value="TatD-like"/>
</dbReference>
<dbReference type="InterPro" id="IPR032466">
    <property type="entry name" value="Metal_Hydrolase"/>
</dbReference>
<accession>A0A518N7A6</accession>
<dbReference type="AlphaFoldDB" id="A0A518N7A6"/>
<feature type="binding site" evidence="4">
    <location>
        <position position="150"/>
    </location>
    <ligand>
        <name>a divalent metal cation</name>
        <dbReference type="ChEBI" id="CHEBI:60240"/>
        <label>2</label>
    </ligand>
</feature>
<name>A0A518N7A6_9GAMM</name>
<dbReference type="CDD" id="cd01310">
    <property type="entry name" value="TatD_DNAse"/>
    <property type="match status" value="1"/>
</dbReference>
<organism evidence="5 6">
    <name type="scientific">Luteimonas granuli</name>
    <dbReference type="NCBI Taxonomy" id="1176533"/>
    <lineage>
        <taxon>Bacteria</taxon>
        <taxon>Pseudomonadati</taxon>
        <taxon>Pseudomonadota</taxon>
        <taxon>Gammaproteobacteria</taxon>
        <taxon>Lysobacterales</taxon>
        <taxon>Lysobacteraceae</taxon>
        <taxon>Luteimonas</taxon>
    </lineage>
</organism>
<dbReference type="InterPro" id="IPR015991">
    <property type="entry name" value="TatD/YcfH-like"/>
</dbReference>
<feature type="binding site" evidence="4">
    <location>
        <position position="7"/>
    </location>
    <ligand>
        <name>a divalent metal cation</name>
        <dbReference type="ChEBI" id="CHEBI:60240"/>
        <label>1</label>
    </ligand>
</feature>
<evidence type="ECO:0000256" key="2">
    <source>
        <dbReference type="ARBA" id="ARBA00022723"/>
    </source>
</evidence>
<dbReference type="GO" id="GO:0016788">
    <property type="term" value="F:hydrolase activity, acting on ester bonds"/>
    <property type="evidence" value="ECO:0007669"/>
    <property type="project" value="InterPro"/>
</dbReference>
<feature type="binding site" evidence="4">
    <location>
        <position position="127"/>
    </location>
    <ligand>
        <name>a divalent metal cation</name>
        <dbReference type="ChEBI" id="CHEBI:60240"/>
        <label>2</label>
    </ligand>
</feature>
<evidence type="ECO:0000256" key="3">
    <source>
        <dbReference type="ARBA" id="ARBA00022801"/>
    </source>
</evidence>
<dbReference type="OrthoDB" id="9810005at2"/>
<dbReference type="SUPFAM" id="SSF51556">
    <property type="entry name" value="Metallo-dependent hydrolases"/>
    <property type="match status" value="1"/>
</dbReference>
<feature type="binding site" evidence="4">
    <location>
        <position position="5"/>
    </location>
    <ligand>
        <name>a divalent metal cation</name>
        <dbReference type="ChEBI" id="CHEBI:60240"/>
        <label>1</label>
    </ligand>
</feature>
<dbReference type="GO" id="GO:0046872">
    <property type="term" value="F:metal ion binding"/>
    <property type="evidence" value="ECO:0007669"/>
    <property type="project" value="UniProtKB-KW"/>
</dbReference>